<feature type="transmembrane region" description="Helical" evidence="1">
    <location>
        <begin position="147"/>
        <end position="167"/>
    </location>
</feature>
<evidence type="ECO:0000313" key="3">
    <source>
        <dbReference type="Proteomes" id="UP000239899"/>
    </source>
</evidence>
<comment type="caution">
    <text evidence="2">The sequence shown here is derived from an EMBL/GenBank/DDBJ whole genome shotgun (WGS) entry which is preliminary data.</text>
</comment>
<dbReference type="OrthoDB" id="514860at2759"/>
<organism evidence="2 3">
    <name type="scientific">Chlorella sorokiniana</name>
    <name type="common">Freshwater green alga</name>
    <dbReference type="NCBI Taxonomy" id="3076"/>
    <lineage>
        <taxon>Eukaryota</taxon>
        <taxon>Viridiplantae</taxon>
        <taxon>Chlorophyta</taxon>
        <taxon>core chlorophytes</taxon>
        <taxon>Trebouxiophyceae</taxon>
        <taxon>Chlorellales</taxon>
        <taxon>Chlorellaceae</taxon>
        <taxon>Chlorella clade</taxon>
        <taxon>Chlorella</taxon>
    </lineage>
</organism>
<dbReference type="EMBL" id="LHPG02000010">
    <property type="protein sequence ID" value="PRW51126.1"/>
    <property type="molecule type" value="Genomic_DNA"/>
</dbReference>
<sequence>MSLATACSSCSSSTAAISRRSALLPAQRCGFAAAGRQRRQHVAASLDSATVTAVTQQAVAFVAVLGGEAAFTGLTTDASTPGRPTVPATMGGVLGTLLAAVLVQQEGAVGTAGCVVGALAGAAMLSVMIQRVQKTPYNPEDWPGAKAWPATMGLISFFSLNVFFQALRMALE</sequence>
<evidence type="ECO:0000256" key="1">
    <source>
        <dbReference type="SAM" id="Phobius"/>
    </source>
</evidence>
<accession>A0A2P6TP62</accession>
<keyword evidence="1" id="KW-0812">Transmembrane</keyword>
<keyword evidence="1" id="KW-0472">Membrane</keyword>
<dbReference type="Proteomes" id="UP000239899">
    <property type="component" value="Unassembled WGS sequence"/>
</dbReference>
<evidence type="ECO:0000313" key="2">
    <source>
        <dbReference type="EMBL" id="PRW51126.1"/>
    </source>
</evidence>
<feature type="transmembrane region" description="Helical" evidence="1">
    <location>
        <begin position="108"/>
        <end position="127"/>
    </location>
</feature>
<reference evidence="2 3" key="1">
    <citation type="journal article" date="2018" name="Plant J.">
        <title>Genome sequences of Chlorella sorokiniana UTEX 1602 and Micractinium conductrix SAG 241.80: implications to maltose excretion by a green alga.</title>
        <authorList>
            <person name="Arriola M.B."/>
            <person name="Velmurugan N."/>
            <person name="Zhang Y."/>
            <person name="Plunkett M.H."/>
            <person name="Hondzo H."/>
            <person name="Barney B.M."/>
        </authorList>
    </citation>
    <scope>NUCLEOTIDE SEQUENCE [LARGE SCALE GENOMIC DNA]</scope>
    <source>
        <strain evidence="3">UTEX 1602</strain>
    </source>
</reference>
<protein>
    <submittedName>
        <fullName evidence="2">PTS system fructose-specific EIIABC</fullName>
    </submittedName>
</protein>
<gene>
    <name evidence="2" type="ORF">C2E21_5566</name>
</gene>
<keyword evidence="1" id="KW-1133">Transmembrane helix</keyword>
<feature type="transmembrane region" description="Helical" evidence="1">
    <location>
        <begin position="85"/>
        <end position="103"/>
    </location>
</feature>
<proteinExistence type="predicted"/>
<keyword evidence="3" id="KW-1185">Reference proteome</keyword>
<dbReference type="AlphaFoldDB" id="A0A2P6TP62"/>
<name>A0A2P6TP62_CHLSO</name>